<dbReference type="EMBL" id="JBHMEW010000008">
    <property type="protein sequence ID" value="MFB9210432.1"/>
    <property type="molecule type" value="Genomic_DNA"/>
</dbReference>
<dbReference type="InterPro" id="IPR036249">
    <property type="entry name" value="Thioredoxin-like_sf"/>
</dbReference>
<dbReference type="RefSeq" id="WP_290246688.1">
    <property type="nucleotide sequence ID" value="NZ_JAUFQT010000001.1"/>
</dbReference>
<dbReference type="SUPFAM" id="SSF52833">
    <property type="entry name" value="Thioredoxin-like"/>
    <property type="match status" value="1"/>
</dbReference>
<comment type="caution">
    <text evidence="3">The sequence shown here is derived from an EMBL/GenBank/DDBJ whole genome shotgun (WGS) entry which is preliminary data.</text>
</comment>
<evidence type="ECO:0000313" key="3">
    <source>
        <dbReference type="EMBL" id="MFB9210432.1"/>
    </source>
</evidence>
<feature type="domain" description="Thioredoxin" evidence="2">
    <location>
        <begin position="17"/>
        <end position="166"/>
    </location>
</feature>
<dbReference type="PANTHER" id="PTHR43640">
    <property type="entry name" value="OS07G0260300 PROTEIN"/>
    <property type="match status" value="1"/>
</dbReference>
<evidence type="ECO:0000256" key="1">
    <source>
        <dbReference type="SAM" id="SignalP"/>
    </source>
</evidence>
<dbReference type="Pfam" id="PF00578">
    <property type="entry name" value="AhpC-TSA"/>
    <property type="match status" value="1"/>
</dbReference>
<accession>A0ABV5J0U7</accession>
<evidence type="ECO:0000259" key="2">
    <source>
        <dbReference type="PROSITE" id="PS51352"/>
    </source>
</evidence>
<keyword evidence="4" id="KW-1185">Reference proteome</keyword>
<reference evidence="3 4" key="1">
    <citation type="submission" date="2024-09" db="EMBL/GenBank/DDBJ databases">
        <authorList>
            <person name="Sun Q."/>
            <person name="Mori K."/>
        </authorList>
    </citation>
    <scope>NUCLEOTIDE SEQUENCE [LARGE SCALE GENOMIC DNA]</scope>
    <source>
        <strain evidence="3 4">CECT 7682</strain>
    </source>
</reference>
<dbReference type="InterPro" id="IPR047262">
    <property type="entry name" value="PRX-like1"/>
</dbReference>
<protein>
    <submittedName>
        <fullName evidence="3">Redoxin domain-containing protein</fullName>
    </submittedName>
</protein>
<dbReference type="Gene3D" id="3.40.30.10">
    <property type="entry name" value="Glutaredoxin"/>
    <property type="match status" value="1"/>
</dbReference>
<feature type="signal peptide" evidence="1">
    <location>
        <begin position="1"/>
        <end position="20"/>
    </location>
</feature>
<dbReference type="PANTHER" id="PTHR43640:SF1">
    <property type="entry name" value="THIOREDOXIN-DEPENDENT PEROXIREDOXIN"/>
    <property type="match status" value="1"/>
</dbReference>
<dbReference type="InterPro" id="IPR000866">
    <property type="entry name" value="AhpC/TSA"/>
</dbReference>
<dbReference type="Proteomes" id="UP001589654">
    <property type="component" value="Unassembled WGS sequence"/>
</dbReference>
<organism evidence="3 4">
    <name type="scientific">Echinicola jeungdonensis</name>
    <dbReference type="NCBI Taxonomy" id="709343"/>
    <lineage>
        <taxon>Bacteria</taxon>
        <taxon>Pseudomonadati</taxon>
        <taxon>Bacteroidota</taxon>
        <taxon>Cytophagia</taxon>
        <taxon>Cytophagales</taxon>
        <taxon>Cyclobacteriaceae</taxon>
        <taxon>Echinicola</taxon>
    </lineage>
</organism>
<sequence>MKTFIFTFLLFLGLWSSSFAQKVSPFELNNLNSNGVFSLEDYNKAKAVVLIFTTNGCPFAKLYDERIIQLQQKFGPQGFQFAMINPHINMEEEESTKAIKAKIDNKNITFPYLVDDQQKISRQLGISKIPQAVVIQPSPTGFSIVYSGAIDNNPQLPEQASQKHLANALREISEGNSPSLSNTRPVGCNIEWKE</sequence>
<dbReference type="InterPro" id="IPR013766">
    <property type="entry name" value="Thioredoxin_domain"/>
</dbReference>
<name>A0ABV5J0U7_9BACT</name>
<dbReference type="PROSITE" id="PS51352">
    <property type="entry name" value="THIOREDOXIN_2"/>
    <property type="match status" value="1"/>
</dbReference>
<proteinExistence type="predicted"/>
<evidence type="ECO:0000313" key="4">
    <source>
        <dbReference type="Proteomes" id="UP001589654"/>
    </source>
</evidence>
<keyword evidence="1" id="KW-0732">Signal</keyword>
<gene>
    <name evidence="3" type="ORF">ACFFUR_01320</name>
</gene>
<feature type="chain" id="PRO_5046358314" evidence="1">
    <location>
        <begin position="21"/>
        <end position="194"/>
    </location>
</feature>